<dbReference type="AlphaFoldDB" id="A0A1H1SR83"/>
<evidence type="ECO:0000313" key="7">
    <source>
        <dbReference type="Proteomes" id="UP000199482"/>
    </source>
</evidence>
<name>A0A1H1SR83_9MICO</name>
<proteinExistence type="predicted"/>
<accession>A0A1H1SR83</accession>
<dbReference type="GO" id="GO:0003700">
    <property type="term" value="F:DNA-binding transcription factor activity"/>
    <property type="evidence" value="ECO:0007669"/>
    <property type="project" value="InterPro"/>
</dbReference>
<keyword evidence="3" id="KW-0804">Transcription</keyword>
<dbReference type="EMBL" id="LT629755">
    <property type="protein sequence ID" value="SDS49889.1"/>
    <property type="molecule type" value="Genomic_DNA"/>
</dbReference>
<evidence type="ECO:0000256" key="2">
    <source>
        <dbReference type="ARBA" id="ARBA00023125"/>
    </source>
</evidence>
<feature type="region of interest" description="Disordered" evidence="4">
    <location>
        <begin position="153"/>
        <end position="172"/>
    </location>
</feature>
<protein>
    <submittedName>
        <fullName evidence="6">DNA-binding transcriptional regulator, MarR family</fullName>
    </submittedName>
</protein>
<dbReference type="PROSITE" id="PS01117">
    <property type="entry name" value="HTH_MARR_1"/>
    <property type="match status" value="1"/>
</dbReference>
<dbReference type="STRING" id="589382.SAMN04489721_1419"/>
<dbReference type="Gene3D" id="1.10.10.10">
    <property type="entry name" value="Winged helix-like DNA-binding domain superfamily/Winged helix DNA-binding domain"/>
    <property type="match status" value="1"/>
</dbReference>
<dbReference type="InterPro" id="IPR036390">
    <property type="entry name" value="WH_DNA-bd_sf"/>
</dbReference>
<dbReference type="InterPro" id="IPR023187">
    <property type="entry name" value="Tscrpt_reg_MarR-type_CS"/>
</dbReference>
<gene>
    <name evidence="6" type="ORF">SAMN04489721_1419</name>
</gene>
<evidence type="ECO:0000313" key="6">
    <source>
        <dbReference type="EMBL" id="SDS49889.1"/>
    </source>
</evidence>
<dbReference type="Pfam" id="PF01047">
    <property type="entry name" value="MarR"/>
    <property type="match status" value="1"/>
</dbReference>
<keyword evidence="1" id="KW-0805">Transcription regulation</keyword>
<feature type="domain" description="HTH marR-type" evidence="5">
    <location>
        <begin position="10"/>
        <end position="142"/>
    </location>
</feature>
<dbReference type="PANTHER" id="PTHR42756">
    <property type="entry name" value="TRANSCRIPTIONAL REGULATOR, MARR"/>
    <property type="match status" value="1"/>
</dbReference>
<dbReference type="SUPFAM" id="SSF46785">
    <property type="entry name" value="Winged helix' DNA-binding domain"/>
    <property type="match status" value="1"/>
</dbReference>
<evidence type="ECO:0000259" key="5">
    <source>
        <dbReference type="PROSITE" id="PS50995"/>
    </source>
</evidence>
<reference evidence="7" key="1">
    <citation type="submission" date="2016-10" db="EMBL/GenBank/DDBJ databases">
        <authorList>
            <person name="Varghese N."/>
            <person name="Submissions S."/>
        </authorList>
    </citation>
    <scope>NUCLEOTIDE SEQUENCE [LARGE SCALE GENOMIC DNA]</scope>
    <source>
        <strain evidence="7">CPCC 202695</strain>
    </source>
</reference>
<dbReference type="GO" id="GO:0003677">
    <property type="term" value="F:DNA binding"/>
    <property type="evidence" value="ECO:0007669"/>
    <property type="project" value="UniProtKB-KW"/>
</dbReference>
<organism evidence="6 7">
    <name type="scientific">Agromyces flavus</name>
    <dbReference type="NCBI Taxonomy" id="589382"/>
    <lineage>
        <taxon>Bacteria</taxon>
        <taxon>Bacillati</taxon>
        <taxon>Actinomycetota</taxon>
        <taxon>Actinomycetes</taxon>
        <taxon>Micrococcales</taxon>
        <taxon>Microbacteriaceae</taxon>
        <taxon>Agromyces</taxon>
    </lineage>
</organism>
<sequence>MKYDQDMAPEPTVLDRLLEISELFQRDMAREFAGTSLSAARTRVLWDLAHEGPSTQQALARRLEVSPRNITGLVDALEASGYVHRAPHPTDRRAVLVSLTPSSAQLMREMQRDHEELSQTLLDAVAPSDREAFVRGAEAIAARLGELVAAAETGRATAHRSTTRGTTEHESA</sequence>
<dbReference type="PRINTS" id="PR00598">
    <property type="entry name" value="HTHMARR"/>
</dbReference>
<dbReference type="InterPro" id="IPR000835">
    <property type="entry name" value="HTH_MarR-typ"/>
</dbReference>
<dbReference type="SMART" id="SM00347">
    <property type="entry name" value="HTH_MARR"/>
    <property type="match status" value="1"/>
</dbReference>
<dbReference type="InterPro" id="IPR036388">
    <property type="entry name" value="WH-like_DNA-bd_sf"/>
</dbReference>
<keyword evidence="2 6" id="KW-0238">DNA-binding</keyword>
<evidence type="ECO:0000256" key="1">
    <source>
        <dbReference type="ARBA" id="ARBA00023015"/>
    </source>
</evidence>
<dbReference type="Proteomes" id="UP000199482">
    <property type="component" value="Chromosome I"/>
</dbReference>
<dbReference type="PANTHER" id="PTHR42756:SF1">
    <property type="entry name" value="TRANSCRIPTIONAL REPRESSOR OF EMRAB OPERON"/>
    <property type="match status" value="1"/>
</dbReference>
<dbReference type="PROSITE" id="PS50995">
    <property type="entry name" value="HTH_MARR_2"/>
    <property type="match status" value="1"/>
</dbReference>
<evidence type="ECO:0000256" key="3">
    <source>
        <dbReference type="ARBA" id="ARBA00023163"/>
    </source>
</evidence>
<evidence type="ECO:0000256" key="4">
    <source>
        <dbReference type="SAM" id="MobiDB-lite"/>
    </source>
</evidence>